<dbReference type="Gene3D" id="3.90.80.10">
    <property type="entry name" value="Inorganic pyrophosphatase"/>
    <property type="match status" value="1"/>
</dbReference>
<feature type="binding site" evidence="5">
    <location>
        <position position="61"/>
    </location>
    <ligand>
        <name>Mg(2+)</name>
        <dbReference type="ChEBI" id="CHEBI:18420"/>
        <label>2</label>
    </ligand>
</feature>
<comment type="catalytic activity">
    <reaction evidence="5">
        <text>diphosphate + H2O = 2 phosphate + H(+)</text>
        <dbReference type="Rhea" id="RHEA:24576"/>
        <dbReference type="ChEBI" id="CHEBI:15377"/>
        <dbReference type="ChEBI" id="CHEBI:15378"/>
        <dbReference type="ChEBI" id="CHEBI:33019"/>
        <dbReference type="ChEBI" id="CHEBI:43474"/>
        <dbReference type="EC" id="3.6.1.1"/>
    </reaction>
</comment>
<evidence type="ECO:0000256" key="1">
    <source>
        <dbReference type="ARBA" id="ARBA00001946"/>
    </source>
</evidence>
<evidence type="ECO:0000256" key="2">
    <source>
        <dbReference type="ARBA" id="ARBA00022723"/>
    </source>
</evidence>
<evidence type="ECO:0000313" key="7">
    <source>
        <dbReference type="Proteomes" id="UP001314181"/>
    </source>
</evidence>
<keyword evidence="7" id="KW-1185">Reference proteome</keyword>
<feature type="binding site" evidence="5">
    <location>
        <position position="20"/>
    </location>
    <ligand>
        <name>substrate</name>
    </ligand>
</feature>
<feature type="binding site" evidence="5">
    <location>
        <position position="56"/>
    </location>
    <ligand>
        <name>Mg(2+)</name>
        <dbReference type="ChEBI" id="CHEBI:18420"/>
        <label>1</label>
    </ligand>
</feature>
<dbReference type="InterPro" id="IPR008162">
    <property type="entry name" value="Pyrophosphatase"/>
</dbReference>
<evidence type="ECO:0000256" key="5">
    <source>
        <dbReference type="HAMAP-Rule" id="MF_00209"/>
    </source>
</evidence>
<feature type="binding site" evidence="5">
    <location>
        <position position="93"/>
    </location>
    <ligand>
        <name>Mg(2+)</name>
        <dbReference type="ChEBI" id="CHEBI:18420"/>
        <label>1</label>
    </ligand>
</feature>
<dbReference type="PANTHER" id="PTHR10286">
    <property type="entry name" value="INORGANIC PYROPHOSPHATASE"/>
    <property type="match status" value="1"/>
</dbReference>
<dbReference type="CDD" id="cd00412">
    <property type="entry name" value="pyrophosphatase"/>
    <property type="match status" value="1"/>
</dbReference>
<feature type="binding site" evidence="5">
    <location>
        <position position="34"/>
    </location>
    <ligand>
        <name>substrate</name>
    </ligand>
</feature>
<keyword evidence="3 5" id="KW-0378">Hydrolase</keyword>
<dbReference type="GO" id="GO:0050355">
    <property type="term" value="F:inorganic triphosphate phosphatase activity"/>
    <property type="evidence" value="ECO:0007669"/>
    <property type="project" value="UniProtKB-EC"/>
</dbReference>
<comment type="subunit">
    <text evidence="5">Homohexamer.</text>
</comment>
<dbReference type="Proteomes" id="UP001314181">
    <property type="component" value="Unassembled WGS sequence"/>
</dbReference>
<comment type="caution">
    <text evidence="6">The sequence shown here is derived from an EMBL/GenBank/DDBJ whole genome shotgun (WGS) entry which is preliminary data.</text>
</comment>
<reference evidence="6 7" key="1">
    <citation type="submission" date="2024-01" db="EMBL/GenBank/DDBJ databases">
        <authorList>
            <person name="Kunselman E."/>
        </authorList>
    </citation>
    <scope>NUCLEOTIDE SEQUENCE [LARGE SCALE GENOMIC DNA]</scope>
    <source>
        <strain evidence="6">2 abalone samples</strain>
    </source>
</reference>
<dbReference type="HAMAP" id="MF_00209">
    <property type="entry name" value="Inorganic_PPase"/>
    <property type="match status" value="1"/>
</dbReference>
<name>A0ABP0EXT2_9RICK</name>
<keyword evidence="5" id="KW-0963">Cytoplasm</keyword>
<dbReference type="EMBL" id="CAWVOK010000025">
    <property type="protein sequence ID" value="CAK8163211.1"/>
    <property type="molecule type" value="Genomic_DNA"/>
</dbReference>
<dbReference type="Pfam" id="PF00719">
    <property type="entry name" value="Pyrophosphatase"/>
    <property type="match status" value="1"/>
</dbReference>
<dbReference type="NCBIfam" id="NF002317">
    <property type="entry name" value="PRK01250.1"/>
    <property type="match status" value="1"/>
</dbReference>
<dbReference type="SUPFAM" id="SSF50324">
    <property type="entry name" value="Inorganic pyrophosphatase"/>
    <property type="match status" value="1"/>
</dbReference>
<evidence type="ECO:0000313" key="6">
    <source>
        <dbReference type="EMBL" id="CAK8163211.1"/>
    </source>
</evidence>
<keyword evidence="2 5" id="KW-0479">Metal-binding</keyword>
<keyword evidence="4 5" id="KW-0460">Magnesium</keyword>
<feature type="binding site" evidence="5">
    <location>
        <position position="46"/>
    </location>
    <ligand>
        <name>substrate</name>
    </ligand>
</feature>
<proteinExistence type="inferred from homology"/>
<comment type="subcellular location">
    <subcellularLocation>
        <location evidence="5">Cytoplasm</location>
    </subcellularLocation>
</comment>
<accession>A0ABP0EXT2</accession>
<comment type="function">
    <text evidence="5">Catalyzes the hydrolysis of inorganic pyrophosphate (PPi) forming two phosphate ions.</text>
</comment>
<organism evidence="6 7">
    <name type="scientific">Candidatus Xenohaliotis californiensis</name>
    <dbReference type="NCBI Taxonomy" id="84677"/>
    <lineage>
        <taxon>Bacteria</taxon>
        <taxon>Pseudomonadati</taxon>
        <taxon>Pseudomonadota</taxon>
        <taxon>Alphaproteobacteria</taxon>
        <taxon>Rickettsiales</taxon>
        <taxon>Anaplasmataceae</taxon>
        <taxon>Candidatus Xenohaliotis</taxon>
    </lineage>
</organism>
<feature type="binding site" evidence="5">
    <location>
        <position position="132"/>
    </location>
    <ligand>
        <name>substrate</name>
    </ligand>
</feature>
<dbReference type="GO" id="GO:0004427">
    <property type="term" value="F:inorganic diphosphate phosphatase activity"/>
    <property type="evidence" value="ECO:0007669"/>
    <property type="project" value="UniProtKB-EC"/>
</dbReference>
<feature type="binding site" evidence="5">
    <location>
        <position position="61"/>
    </location>
    <ligand>
        <name>Mg(2+)</name>
        <dbReference type="ChEBI" id="CHEBI:18420"/>
        <label>1</label>
    </ligand>
</feature>
<dbReference type="EC" id="3.6.1.1" evidence="5"/>
<sequence length="166" mass="19087">MKNENFEVIIEISENSSAVKYEIDKKTGLLSVDRMLKTSMHYPCNYGFISNTLSEDNDPCDALVISSNPILPNASVLCRAVGVLMMEDEAGNDEKIICTPIKKIDPFYDFINDINDINKHTLRRIKHFFEHYKDIDDDKWVKVKSWGNAENAYQMINDAFKRALSK</sequence>
<protein>
    <recommendedName>
        <fullName evidence="5">Inorganic pyrophosphatase</fullName>
        <ecNumber evidence="5">3.6.1.1</ecNumber>
    </recommendedName>
    <alternativeName>
        <fullName evidence="5">Pyrophosphate phospho-hydrolase</fullName>
        <shortName evidence="5">PPase</shortName>
    </alternativeName>
</protein>
<evidence type="ECO:0000256" key="3">
    <source>
        <dbReference type="ARBA" id="ARBA00022801"/>
    </source>
</evidence>
<comment type="similarity">
    <text evidence="5">Belongs to the PPase family.</text>
</comment>
<evidence type="ECO:0000256" key="4">
    <source>
        <dbReference type="ARBA" id="ARBA00022842"/>
    </source>
</evidence>
<dbReference type="InterPro" id="IPR036649">
    <property type="entry name" value="Pyrophosphatase_sf"/>
</dbReference>
<comment type="cofactor">
    <cofactor evidence="1 5">
        <name>Mg(2+)</name>
        <dbReference type="ChEBI" id="CHEBI:18420"/>
    </cofactor>
</comment>
<gene>
    <name evidence="5 6" type="primary">ppa</name>
    <name evidence="6" type="ORF">CAXC1_320016</name>
</gene>
<dbReference type="RefSeq" id="WP_338364219.1">
    <property type="nucleotide sequence ID" value="NZ_CAWVOK010000025.1"/>
</dbReference>